<protein>
    <submittedName>
        <fullName evidence="5">Class I SAM-dependent methyltransferase</fullName>
    </submittedName>
</protein>
<dbReference type="InterPro" id="IPR023576">
    <property type="entry name" value="UbiE/COQ5_MeTrFase_CS"/>
</dbReference>
<dbReference type="Gene3D" id="3.40.50.150">
    <property type="entry name" value="Vaccinia Virus protein VP39"/>
    <property type="match status" value="1"/>
</dbReference>
<dbReference type="SUPFAM" id="SSF53335">
    <property type="entry name" value="S-adenosyl-L-methionine-dependent methyltransferases"/>
    <property type="match status" value="1"/>
</dbReference>
<evidence type="ECO:0000256" key="3">
    <source>
        <dbReference type="ARBA" id="ARBA00022691"/>
    </source>
</evidence>
<evidence type="ECO:0000256" key="1">
    <source>
        <dbReference type="ARBA" id="ARBA00022603"/>
    </source>
</evidence>
<sequence length="291" mass="32126">MPRFSVFPTFLREILLRRPLSRVPEPTMAMDGAEQVEAYASSGRADGVMAAASLFHSALVSTVIGKCATVLDLGCGPASQLGQIAQFNPSVRFVGVELSSRMLISARSHLAELGIDNVDLRHDDITRLETVPDGSVDGVISTMTLHHLPTSADLQNCFRQIRRVLRPGGALYLADFGRLKAEKSVQFFAHIHQDSLPAVVVEDYVHSLRAAFDAADYRRLVAEELPGTARVHTTFGVPFMVMIKSPGQPVAADLRARVRALRRSLLPKFRTDLDDLRLFFRLDGMTDDPFR</sequence>
<reference evidence="5 6" key="1">
    <citation type="submission" date="2020-10" db="EMBL/GenBank/DDBJ databases">
        <title>Connecting structure to function with the recovery of over 1000 high-quality activated sludge metagenome-assembled genomes encoding full-length rRNA genes using long-read sequencing.</title>
        <authorList>
            <person name="Singleton C.M."/>
            <person name="Petriglieri F."/>
            <person name="Kristensen J.M."/>
            <person name="Kirkegaard R.H."/>
            <person name="Michaelsen T.Y."/>
            <person name="Andersen M.H."/>
            <person name="Karst S.M."/>
            <person name="Dueholm M.S."/>
            <person name="Nielsen P.H."/>
            <person name="Albertsen M."/>
        </authorList>
    </citation>
    <scope>NUCLEOTIDE SEQUENCE [LARGE SCALE GENOMIC DNA]</scope>
    <source>
        <strain evidence="5">Fred_18-Q3-R57-64_BAT3C.720</strain>
    </source>
</reference>
<dbReference type="CDD" id="cd02440">
    <property type="entry name" value="AdoMet_MTases"/>
    <property type="match status" value="1"/>
</dbReference>
<dbReference type="InterPro" id="IPR025714">
    <property type="entry name" value="Methyltranfer_dom"/>
</dbReference>
<gene>
    <name evidence="5" type="ORF">IPK02_21825</name>
</gene>
<name>A0A935TET3_9PROT</name>
<dbReference type="InterPro" id="IPR029063">
    <property type="entry name" value="SAM-dependent_MTases_sf"/>
</dbReference>
<dbReference type="AlphaFoldDB" id="A0A935TET3"/>
<organism evidence="5 6">
    <name type="scientific">Candidatus Accumulibacter affinis</name>
    <dbReference type="NCBI Taxonomy" id="2954384"/>
    <lineage>
        <taxon>Bacteria</taxon>
        <taxon>Pseudomonadati</taxon>
        <taxon>Pseudomonadota</taxon>
        <taxon>Betaproteobacteria</taxon>
        <taxon>Candidatus Accumulibacter</taxon>
    </lineage>
</organism>
<dbReference type="Pfam" id="PF13847">
    <property type="entry name" value="Methyltransf_31"/>
    <property type="match status" value="1"/>
</dbReference>
<dbReference type="PANTHER" id="PTHR43861">
    <property type="entry name" value="TRANS-ACONITATE 2-METHYLTRANSFERASE-RELATED"/>
    <property type="match status" value="1"/>
</dbReference>
<keyword evidence="2" id="KW-0808">Transferase</keyword>
<dbReference type="PROSITE" id="PS01184">
    <property type="entry name" value="UBIE_2"/>
    <property type="match status" value="1"/>
</dbReference>
<keyword evidence="1 5" id="KW-0489">Methyltransferase</keyword>
<keyword evidence="3" id="KW-0949">S-adenosyl-L-methionine</keyword>
<comment type="caution">
    <text evidence="5">The sequence shown here is derived from an EMBL/GenBank/DDBJ whole genome shotgun (WGS) entry which is preliminary data.</text>
</comment>
<dbReference type="Proteomes" id="UP000706151">
    <property type="component" value="Unassembled WGS sequence"/>
</dbReference>
<proteinExistence type="predicted"/>
<dbReference type="GO" id="GO:0008168">
    <property type="term" value="F:methyltransferase activity"/>
    <property type="evidence" value="ECO:0007669"/>
    <property type="project" value="UniProtKB-KW"/>
</dbReference>
<evidence type="ECO:0000313" key="6">
    <source>
        <dbReference type="Proteomes" id="UP000706151"/>
    </source>
</evidence>
<dbReference type="PANTHER" id="PTHR43861:SF1">
    <property type="entry name" value="TRANS-ACONITATE 2-METHYLTRANSFERASE"/>
    <property type="match status" value="1"/>
</dbReference>
<dbReference type="EMBL" id="JADJOT010000012">
    <property type="protein sequence ID" value="MBK7956364.1"/>
    <property type="molecule type" value="Genomic_DNA"/>
</dbReference>
<evidence type="ECO:0000256" key="2">
    <source>
        <dbReference type="ARBA" id="ARBA00022679"/>
    </source>
</evidence>
<evidence type="ECO:0000259" key="4">
    <source>
        <dbReference type="Pfam" id="PF13847"/>
    </source>
</evidence>
<accession>A0A935TET3</accession>
<evidence type="ECO:0000313" key="5">
    <source>
        <dbReference type="EMBL" id="MBK7956364.1"/>
    </source>
</evidence>
<dbReference type="GO" id="GO:0032259">
    <property type="term" value="P:methylation"/>
    <property type="evidence" value="ECO:0007669"/>
    <property type="project" value="UniProtKB-KW"/>
</dbReference>
<feature type="domain" description="Methyltransferase" evidence="4">
    <location>
        <begin position="68"/>
        <end position="195"/>
    </location>
</feature>